<dbReference type="Pfam" id="PF01648">
    <property type="entry name" value="ACPS"/>
    <property type="match status" value="1"/>
</dbReference>
<evidence type="ECO:0000313" key="5">
    <source>
        <dbReference type="Proteomes" id="UP000006176"/>
    </source>
</evidence>
<dbReference type="PANTHER" id="PTHR12215:SF10">
    <property type="entry name" value="L-AMINOADIPATE-SEMIALDEHYDE DEHYDROGENASE-PHOSPHOPANTETHEINYL TRANSFERASE"/>
    <property type="match status" value="1"/>
</dbReference>
<dbReference type="AlphaFoldDB" id="I3XVT2"/>
<dbReference type="HOGENOM" id="CLU_057011_6_1_7"/>
<dbReference type="PANTHER" id="PTHR12215">
    <property type="entry name" value="PHOSPHOPANTETHEINE TRANSFERASE"/>
    <property type="match status" value="1"/>
</dbReference>
<organism evidence="4 5">
    <name type="scientific">Sulfurospirillum barnesii (strain ATCC 700032 / DSM 10660 / SES-3)</name>
    <dbReference type="NCBI Taxonomy" id="760154"/>
    <lineage>
        <taxon>Bacteria</taxon>
        <taxon>Pseudomonadati</taxon>
        <taxon>Campylobacterota</taxon>
        <taxon>Epsilonproteobacteria</taxon>
        <taxon>Campylobacterales</taxon>
        <taxon>Sulfurospirillaceae</taxon>
        <taxon>Sulfurospirillum</taxon>
    </lineage>
</organism>
<reference evidence="4 5" key="1">
    <citation type="submission" date="2012-06" db="EMBL/GenBank/DDBJ databases">
        <title>Complete sequence of Sulfurospirillum barnesii SES-3.</title>
        <authorList>
            <consortium name="US DOE Joint Genome Institute"/>
            <person name="Lucas S."/>
            <person name="Han J."/>
            <person name="Lapidus A."/>
            <person name="Cheng J.-F."/>
            <person name="Goodwin L."/>
            <person name="Pitluck S."/>
            <person name="Peters L."/>
            <person name="Ovchinnikova G."/>
            <person name="Lu M."/>
            <person name="Detter J.C."/>
            <person name="Han C."/>
            <person name="Tapia R."/>
            <person name="Land M."/>
            <person name="Hauser L."/>
            <person name="Kyrpides N."/>
            <person name="Ivanova N."/>
            <person name="Pagani I."/>
            <person name="Stolz J."/>
            <person name="Arkin A."/>
            <person name="Dehal P."/>
            <person name="Oremland R."/>
            <person name="Saltikov C."/>
            <person name="Basu P."/>
            <person name="Hollibaugh J."/>
            <person name="Newman D."/>
            <person name="Stolyar S."/>
            <person name="Hazen T."/>
            <person name="Woyke T."/>
        </authorList>
    </citation>
    <scope>NUCLEOTIDE SEQUENCE [LARGE SCALE GENOMIC DNA]</scope>
    <source>
        <strain evidence="5">ATCC 700032 / DSM 10660 / SES-3</strain>
    </source>
</reference>
<dbReference type="eggNOG" id="COG2091">
    <property type="taxonomic scope" value="Bacteria"/>
</dbReference>
<dbReference type="STRING" id="760154.Sulba_0751"/>
<sequence>MHLETVLLRYCLFDAYGEANPWVSLMPECNRKRCTHFRKDESKINHAAVRLLLACALGKKRDIIAKIRKTDAGKPFIDKMPFFSLSHTTKAVAVSTCKNQPTGVDAELLRHIDVNDFSHYLSREEKDKIKGSSEEFLRLWCTKEAVFKAAGTGLREPFTDVVVMPDFALFDHNTWYYKTLIVESVVMSVCCARPFKIDIQELKPCELRALD</sequence>
<keyword evidence="5" id="KW-1185">Reference proteome</keyword>
<dbReference type="GO" id="GO:0008897">
    <property type="term" value="F:holo-[acyl-carrier-protein] synthase activity"/>
    <property type="evidence" value="ECO:0007669"/>
    <property type="project" value="InterPro"/>
</dbReference>
<dbReference type="Proteomes" id="UP000006176">
    <property type="component" value="Chromosome"/>
</dbReference>
<dbReference type="Gene3D" id="3.90.470.20">
    <property type="entry name" value="4'-phosphopantetheinyl transferase domain"/>
    <property type="match status" value="2"/>
</dbReference>
<proteinExistence type="inferred from homology"/>
<evidence type="ECO:0000259" key="3">
    <source>
        <dbReference type="Pfam" id="PF01648"/>
    </source>
</evidence>
<protein>
    <submittedName>
        <fullName evidence="4">Phosphopantetheinyl transferase</fullName>
    </submittedName>
</protein>
<dbReference type="InterPro" id="IPR037143">
    <property type="entry name" value="4-PPantetheinyl_Trfase_dom_sf"/>
</dbReference>
<dbReference type="GO" id="GO:0005829">
    <property type="term" value="C:cytosol"/>
    <property type="evidence" value="ECO:0007669"/>
    <property type="project" value="TreeGrafter"/>
</dbReference>
<keyword evidence="2 4" id="KW-0808">Transferase</keyword>
<dbReference type="KEGG" id="sba:Sulba_0751"/>
<dbReference type="GO" id="GO:0019878">
    <property type="term" value="P:lysine biosynthetic process via aminoadipic acid"/>
    <property type="evidence" value="ECO:0007669"/>
    <property type="project" value="TreeGrafter"/>
</dbReference>
<dbReference type="GO" id="GO:0000287">
    <property type="term" value="F:magnesium ion binding"/>
    <property type="evidence" value="ECO:0007669"/>
    <property type="project" value="InterPro"/>
</dbReference>
<feature type="domain" description="4'-phosphopantetheinyl transferase" evidence="3">
    <location>
        <begin position="102"/>
        <end position="166"/>
    </location>
</feature>
<name>I3XVT2_SULBS</name>
<evidence type="ECO:0000256" key="2">
    <source>
        <dbReference type="ARBA" id="ARBA00022679"/>
    </source>
</evidence>
<gene>
    <name evidence="4" type="ordered locus">Sulba_0751</name>
</gene>
<dbReference type="EMBL" id="CP003333">
    <property type="protein sequence ID" value="AFL68056.1"/>
    <property type="molecule type" value="Genomic_DNA"/>
</dbReference>
<dbReference type="PATRIC" id="fig|760154.4.peg.750"/>
<evidence type="ECO:0000313" key="4">
    <source>
        <dbReference type="EMBL" id="AFL68056.1"/>
    </source>
</evidence>
<accession>I3XVT2</accession>
<dbReference type="InterPro" id="IPR008278">
    <property type="entry name" value="4-PPantetheinyl_Trfase_dom"/>
</dbReference>
<evidence type="ECO:0000256" key="1">
    <source>
        <dbReference type="ARBA" id="ARBA00010990"/>
    </source>
</evidence>
<dbReference type="SUPFAM" id="SSF56214">
    <property type="entry name" value="4'-phosphopantetheinyl transferase"/>
    <property type="match status" value="2"/>
</dbReference>
<dbReference type="OrthoDB" id="9808281at2"/>
<dbReference type="InterPro" id="IPR050559">
    <property type="entry name" value="P-Pant_transferase_sf"/>
</dbReference>
<comment type="similarity">
    <text evidence="1">Belongs to the P-Pant transferase superfamily. Gsp/Sfp/HetI/AcpT family.</text>
</comment>